<evidence type="ECO:0008006" key="5">
    <source>
        <dbReference type="Google" id="ProtNLM"/>
    </source>
</evidence>
<sequence>MPHIAQNTALPKVKIATRLAMANRDLLEAAGFLDALEKLPVSLGDKAADAALRQSLLSSAVVSYCRPFGANNGAGIATNQISIDLFPSVDKTLHTKLMSLRNKAIAHSDADIVPVQLLDHDKIGWLLVAELPFELAKEVSATRLNSHISTILGQLQEKLHVLSDELRKVPGALGQKVAITFGDLGNDETGQKE</sequence>
<dbReference type="EMBL" id="UGHR01000001">
    <property type="protein sequence ID" value="STQ90277.1"/>
    <property type="molecule type" value="Genomic_DNA"/>
</dbReference>
<dbReference type="AlphaFoldDB" id="A0A377Q649"/>
<reference evidence="1 3" key="1">
    <citation type="submission" date="2018-06" db="EMBL/GenBank/DDBJ databases">
        <authorList>
            <consortium name="Pathogen Informatics"/>
            <person name="Doyle S."/>
        </authorList>
    </citation>
    <scope>NUCLEOTIDE SEQUENCE [LARGE SCALE GENOMIC DNA]</scope>
    <source>
        <strain evidence="1 3">NCTC11159</strain>
    </source>
</reference>
<evidence type="ECO:0000313" key="1">
    <source>
        <dbReference type="EMBL" id="STQ90277.1"/>
    </source>
</evidence>
<evidence type="ECO:0000313" key="3">
    <source>
        <dbReference type="Proteomes" id="UP000255108"/>
    </source>
</evidence>
<gene>
    <name evidence="2" type="ORF">EV682_10570</name>
    <name evidence="1" type="ORF">NCTC11159_01341</name>
</gene>
<dbReference type="RefSeq" id="WP_115226624.1">
    <property type="nucleotide sequence ID" value="NZ_CAWOLO010000005.1"/>
</dbReference>
<keyword evidence="4" id="KW-1185">Reference proteome</keyword>
<reference evidence="2 4" key="2">
    <citation type="submission" date="2019-03" db="EMBL/GenBank/DDBJ databases">
        <title>Genomic Encyclopedia of Type Strains, Phase IV (KMG-IV): sequencing the most valuable type-strain genomes for metagenomic binning, comparative biology and taxonomic classification.</title>
        <authorList>
            <person name="Goeker M."/>
        </authorList>
    </citation>
    <scope>NUCLEOTIDE SEQUENCE [LARGE SCALE GENOMIC DNA]</scope>
    <source>
        <strain evidence="2 4">DSM 3764</strain>
    </source>
</reference>
<proteinExistence type="predicted"/>
<accession>A0A377Q649</accession>
<dbReference type="OrthoDB" id="8440787at2"/>
<dbReference type="EMBL" id="SMBT01000005">
    <property type="protein sequence ID" value="TCU86945.1"/>
    <property type="molecule type" value="Genomic_DNA"/>
</dbReference>
<organism evidence="1 3">
    <name type="scientific">Iodobacter fluviatilis</name>
    <dbReference type="NCBI Taxonomy" id="537"/>
    <lineage>
        <taxon>Bacteria</taxon>
        <taxon>Pseudomonadati</taxon>
        <taxon>Pseudomonadota</taxon>
        <taxon>Betaproteobacteria</taxon>
        <taxon>Neisseriales</taxon>
        <taxon>Chitinibacteraceae</taxon>
        <taxon>Iodobacter</taxon>
    </lineage>
</organism>
<name>A0A377Q649_9NEIS</name>
<dbReference type="Proteomes" id="UP000255108">
    <property type="component" value="Unassembled WGS sequence"/>
</dbReference>
<evidence type="ECO:0000313" key="2">
    <source>
        <dbReference type="EMBL" id="TCU86945.1"/>
    </source>
</evidence>
<dbReference type="Proteomes" id="UP000295794">
    <property type="component" value="Unassembled WGS sequence"/>
</dbReference>
<evidence type="ECO:0000313" key="4">
    <source>
        <dbReference type="Proteomes" id="UP000295794"/>
    </source>
</evidence>
<protein>
    <recommendedName>
        <fullName evidence="5">HEPN AbiU2-like domain-containing protein</fullName>
    </recommendedName>
</protein>